<protein>
    <recommendedName>
        <fullName evidence="4">Transmembrane protein</fullName>
    </recommendedName>
</protein>
<reference evidence="2" key="1">
    <citation type="submission" date="2023-08" db="EMBL/GenBank/DDBJ databases">
        <title>Reference Genome Resource for the Citrus Pathogen Phytophthora citrophthora.</title>
        <authorList>
            <person name="Moller H."/>
            <person name="Coetzee B."/>
            <person name="Rose L.J."/>
            <person name="Van Niekerk J.M."/>
        </authorList>
    </citation>
    <scope>NUCLEOTIDE SEQUENCE</scope>
    <source>
        <strain evidence="2">STE-U-9442</strain>
    </source>
</reference>
<evidence type="ECO:0000256" key="1">
    <source>
        <dbReference type="SAM" id="Phobius"/>
    </source>
</evidence>
<dbReference type="Proteomes" id="UP001259832">
    <property type="component" value="Unassembled WGS sequence"/>
</dbReference>
<organism evidence="2 3">
    <name type="scientific">Phytophthora citrophthora</name>
    <dbReference type="NCBI Taxonomy" id="4793"/>
    <lineage>
        <taxon>Eukaryota</taxon>
        <taxon>Sar</taxon>
        <taxon>Stramenopiles</taxon>
        <taxon>Oomycota</taxon>
        <taxon>Peronosporomycetes</taxon>
        <taxon>Peronosporales</taxon>
        <taxon>Peronosporaceae</taxon>
        <taxon>Phytophthora</taxon>
    </lineage>
</organism>
<accession>A0AAD9GNK5</accession>
<keyword evidence="3" id="KW-1185">Reference proteome</keyword>
<feature type="transmembrane region" description="Helical" evidence="1">
    <location>
        <begin position="177"/>
        <end position="194"/>
    </location>
</feature>
<feature type="transmembrane region" description="Helical" evidence="1">
    <location>
        <begin position="238"/>
        <end position="269"/>
    </location>
</feature>
<evidence type="ECO:0000313" key="3">
    <source>
        <dbReference type="Proteomes" id="UP001259832"/>
    </source>
</evidence>
<evidence type="ECO:0008006" key="4">
    <source>
        <dbReference type="Google" id="ProtNLM"/>
    </source>
</evidence>
<proteinExistence type="predicted"/>
<keyword evidence="1" id="KW-1133">Transmembrane helix</keyword>
<keyword evidence="1" id="KW-0472">Membrane</keyword>
<sequence length="529" mass="59373">MDPLVFHSKHVGRFSLGENPGLFLSSSLSGLNCSTDTPTPLHLAARIPVLHTIAKYFSLPQLDSVSCTHNRKPWRNGKAALAIPGDLAPCESSRGYKAASDGTCPRRCAAPRQIRLTNSDAQAATSRRIYLKIMPLYRRGPGFSFAGPVGIDVDNAWSHSYGPPDDLTRSMELDMRLFSAYFLVAETLATFVGYRIAQHCIRGCRVFFLSPSQRMWIGFFYCWFKIRLIDYAFHGTAYYTMSLIIMVVYFVYALLAFGFHFGPLQFLFFDYIPRSKMTQSVIYKMALLCKEVSKRIEFYVLQQLICRPPLETRDRDAMTSSTITTHPLEPQEVESSCSNETVGLSRVTSFFGREVDVSIELWNRSMCQQWAMALSSAARSNALRICSAKPVALADSVFECRFMFVMQHDGLLLGFFMTTPTATQMSKFKDGKAMPFELLQRFNCSSRSALAVTEPLFLYAESPKLVGRASLAQKNAVYRLLLQLNNAHGNIVDVSLRALRAKNFVDAGFGQVMKKKARVTGSFKGLDGY</sequence>
<name>A0AAD9GNK5_9STRA</name>
<dbReference type="EMBL" id="JASMQC010000011">
    <property type="protein sequence ID" value="KAK1941730.1"/>
    <property type="molecule type" value="Genomic_DNA"/>
</dbReference>
<keyword evidence="1" id="KW-0812">Transmembrane</keyword>
<comment type="caution">
    <text evidence="2">The sequence shown here is derived from an EMBL/GenBank/DDBJ whole genome shotgun (WGS) entry which is preliminary data.</text>
</comment>
<gene>
    <name evidence="2" type="ORF">P3T76_006794</name>
</gene>
<dbReference type="AlphaFoldDB" id="A0AAD9GNK5"/>
<evidence type="ECO:0000313" key="2">
    <source>
        <dbReference type="EMBL" id="KAK1941730.1"/>
    </source>
</evidence>